<reference evidence="3" key="1">
    <citation type="submission" date="2021-01" db="UniProtKB">
        <authorList>
            <consortium name="EnsemblMetazoa"/>
        </authorList>
    </citation>
    <scope>IDENTIFICATION</scope>
</reference>
<keyword evidence="1" id="KW-0143">Chaperone</keyword>
<dbReference type="InterPro" id="IPR043183">
    <property type="entry name" value="DNJB2/6-like"/>
</dbReference>
<protein>
    <recommendedName>
        <fullName evidence="2">J domain-containing protein</fullName>
    </recommendedName>
</protein>
<dbReference type="PROSITE" id="PS50076">
    <property type="entry name" value="DNAJ_2"/>
    <property type="match status" value="1"/>
</dbReference>
<dbReference type="GeneID" id="111253503"/>
<evidence type="ECO:0000313" key="3">
    <source>
        <dbReference type="EnsemblMetazoa" id="XP_022668719"/>
    </source>
</evidence>
<accession>A0A7M7KLY2</accession>
<feature type="domain" description="J" evidence="2">
    <location>
        <begin position="12"/>
        <end position="78"/>
    </location>
</feature>
<sequence length="156" mass="18271">MSDEFTRRSFPDPYATLEVRRAATSDKVKKAYRRLALKWHPDKNPHNLKEAEQRFKEISQAYEILSVEKKRLICDKHNERWGPGKDNPKSSTDFNQGWKEFEELLALFDIRKPEEIFKDFFQDEQLAKDLAELCGKAISCIVSSVAENLRKHLNSV</sequence>
<dbReference type="OrthoDB" id="10250354at2759"/>
<dbReference type="SUPFAM" id="SSF46565">
    <property type="entry name" value="Chaperone J-domain"/>
    <property type="match status" value="1"/>
</dbReference>
<dbReference type="RefSeq" id="XP_022668719.1">
    <property type="nucleotide sequence ID" value="XM_022812984.1"/>
</dbReference>
<dbReference type="PANTHER" id="PTHR45168:SF3">
    <property type="entry name" value="DNAJ HEAT SHOCK PROTEIN FAMILY (HSP40) MEMBER B2"/>
    <property type="match status" value="1"/>
</dbReference>
<dbReference type="InParanoid" id="A0A7M7KLY2"/>
<proteinExistence type="predicted"/>
<dbReference type="CDD" id="cd06257">
    <property type="entry name" value="DnaJ"/>
    <property type="match status" value="1"/>
</dbReference>
<dbReference type="Gene3D" id="1.10.287.110">
    <property type="entry name" value="DnaJ domain"/>
    <property type="match status" value="1"/>
</dbReference>
<evidence type="ECO:0000313" key="4">
    <source>
        <dbReference type="Proteomes" id="UP000594260"/>
    </source>
</evidence>
<dbReference type="EnsemblMetazoa" id="XM_022812984">
    <property type="protein sequence ID" value="XP_022668719"/>
    <property type="gene ID" value="LOC111253503"/>
</dbReference>
<name>A0A7M7KLY2_VARDE</name>
<dbReference type="GO" id="GO:0030544">
    <property type="term" value="F:Hsp70 protein binding"/>
    <property type="evidence" value="ECO:0007669"/>
    <property type="project" value="InterPro"/>
</dbReference>
<dbReference type="InterPro" id="IPR001623">
    <property type="entry name" value="DnaJ_domain"/>
</dbReference>
<evidence type="ECO:0000256" key="1">
    <source>
        <dbReference type="ARBA" id="ARBA00023186"/>
    </source>
</evidence>
<dbReference type="Pfam" id="PF00226">
    <property type="entry name" value="DnaJ"/>
    <property type="match status" value="1"/>
</dbReference>
<dbReference type="InterPro" id="IPR036869">
    <property type="entry name" value="J_dom_sf"/>
</dbReference>
<dbReference type="GO" id="GO:0051082">
    <property type="term" value="F:unfolded protein binding"/>
    <property type="evidence" value="ECO:0007669"/>
    <property type="project" value="InterPro"/>
</dbReference>
<dbReference type="FunCoup" id="A0A7M7KLY2">
    <property type="interactions" value="24"/>
</dbReference>
<dbReference type="Proteomes" id="UP000594260">
    <property type="component" value="Unplaced"/>
</dbReference>
<dbReference type="KEGG" id="vde:111253503"/>
<organism evidence="3 4">
    <name type="scientific">Varroa destructor</name>
    <name type="common">Honeybee mite</name>
    <dbReference type="NCBI Taxonomy" id="109461"/>
    <lineage>
        <taxon>Eukaryota</taxon>
        <taxon>Metazoa</taxon>
        <taxon>Ecdysozoa</taxon>
        <taxon>Arthropoda</taxon>
        <taxon>Chelicerata</taxon>
        <taxon>Arachnida</taxon>
        <taxon>Acari</taxon>
        <taxon>Parasitiformes</taxon>
        <taxon>Mesostigmata</taxon>
        <taxon>Gamasina</taxon>
        <taxon>Dermanyssoidea</taxon>
        <taxon>Varroidae</taxon>
        <taxon>Varroa</taxon>
    </lineage>
</organism>
<dbReference type="AlphaFoldDB" id="A0A7M7KLY2"/>
<evidence type="ECO:0000259" key="2">
    <source>
        <dbReference type="PROSITE" id="PS50076"/>
    </source>
</evidence>
<dbReference type="PANTHER" id="PTHR45168">
    <property type="entry name" value="DNAJ HOMOLOG SUBFAMILY B MEMBER 2"/>
    <property type="match status" value="1"/>
</dbReference>
<keyword evidence="4" id="KW-1185">Reference proteome</keyword>
<dbReference type="PRINTS" id="PR00625">
    <property type="entry name" value="JDOMAIN"/>
</dbReference>
<dbReference type="SMART" id="SM00271">
    <property type="entry name" value="DnaJ"/>
    <property type="match status" value="1"/>
</dbReference>